<protein>
    <submittedName>
        <fullName evidence="2">Uncharacterized protein</fullName>
    </submittedName>
</protein>
<dbReference type="Proteomes" id="UP000784294">
    <property type="component" value="Unassembled WGS sequence"/>
</dbReference>
<evidence type="ECO:0000313" key="3">
    <source>
        <dbReference type="Proteomes" id="UP000784294"/>
    </source>
</evidence>
<organism evidence="2 3">
    <name type="scientific">Protopolystoma xenopodis</name>
    <dbReference type="NCBI Taxonomy" id="117903"/>
    <lineage>
        <taxon>Eukaryota</taxon>
        <taxon>Metazoa</taxon>
        <taxon>Spiralia</taxon>
        <taxon>Lophotrochozoa</taxon>
        <taxon>Platyhelminthes</taxon>
        <taxon>Monogenea</taxon>
        <taxon>Polyopisthocotylea</taxon>
        <taxon>Polystomatidea</taxon>
        <taxon>Polystomatidae</taxon>
        <taxon>Protopolystoma</taxon>
    </lineage>
</organism>
<dbReference type="EMBL" id="CAAALY010059946">
    <property type="protein sequence ID" value="VEL23086.1"/>
    <property type="molecule type" value="Genomic_DNA"/>
</dbReference>
<reference evidence="2" key="1">
    <citation type="submission" date="2018-11" db="EMBL/GenBank/DDBJ databases">
        <authorList>
            <consortium name="Pathogen Informatics"/>
        </authorList>
    </citation>
    <scope>NUCLEOTIDE SEQUENCE</scope>
</reference>
<keyword evidence="3" id="KW-1185">Reference proteome</keyword>
<feature type="compositionally biased region" description="Polar residues" evidence="1">
    <location>
        <begin position="177"/>
        <end position="190"/>
    </location>
</feature>
<gene>
    <name evidence="2" type="ORF">PXEA_LOCUS16526</name>
</gene>
<evidence type="ECO:0000313" key="2">
    <source>
        <dbReference type="EMBL" id="VEL23086.1"/>
    </source>
</evidence>
<feature type="region of interest" description="Disordered" evidence="1">
    <location>
        <begin position="177"/>
        <end position="199"/>
    </location>
</feature>
<comment type="caution">
    <text evidence="2">The sequence shown here is derived from an EMBL/GenBank/DDBJ whole genome shotgun (WGS) entry which is preliminary data.</text>
</comment>
<accession>A0A3S5BXI3</accession>
<proteinExistence type="predicted"/>
<dbReference type="AlphaFoldDB" id="A0A3S5BXI3"/>
<evidence type="ECO:0000256" key="1">
    <source>
        <dbReference type="SAM" id="MobiDB-lite"/>
    </source>
</evidence>
<sequence length="199" mass="21687">MLDRTSLKGMEECQSCYFTRGDCHAGLARLTGMYSLNMTLVRPASENSTTRTELGSVGSAGESVPLPSTAYLASLIDWTRARGLGPMTLSRGCFTFEQPVLTEANHSSQRSSDNEITGLELRISIRRVEPATVRLADGADERLKQGREAGKQAILAMRAYQENSVVYCIAQSTTDSGQIWTDSEPSTGMDASNKRKLPI</sequence>
<name>A0A3S5BXI3_9PLAT</name>